<dbReference type="EMBL" id="KY290886">
    <property type="protein sequence ID" value="ARQ19142.1"/>
    <property type="molecule type" value="Genomic_DNA"/>
</dbReference>
<evidence type="ECO:0000313" key="2">
    <source>
        <dbReference type="EMBL" id="ARQ19142.1"/>
    </source>
</evidence>
<sequence>MDHKSNYSYKENYIWKYVVAVFLLVGGIIALVKWAIIPNALVFINWFVPNFWSFFGYILIIWFMFKVLSFFWSPVYSLLGKWSYLILIATAIYIIMQIN</sequence>
<accession>A0A2H4HI49</accession>
<feature type="transmembrane region" description="Helical" evidence="1">
    <location>
        <begin position="71"/>
        <end position="96"/>
    </location>
</feature>
<feature type="transmembrane region" description="Helical" evidence="1">
    <location>
        <begin position="43"/>
        <end position="65"/>
    </location>
</feature>
<reference evidence="2" key="1">
    <citation type="submission" date="2016-12" db="EMBL/GenBank/DDBJ databases">
        <title>Genetic characterization of cointegrate plasmids responsible for the mobilization of pRUM-like and pLAG, via pHTbeta, from Enterococcus faecium to E. faecalis.</title>
        <authorList>
            <person name="Di Sante L."/>
            <person name="Morroni G."/>
            <person name="Vignaroli C."/>
            <person name="Brenciani A."/>
        </authorList>
    </citation>
    <scope>NUCLEOTIDE SEQUENCE</scope>
    <source>
        <strain evidence="2">Transconjugant T4</strain>
        <plasmid evidence="2">pJH-T4</plasmid>
    </source>
</reference>
<dbReference type="AlphaFoldDB" id="A0A2H4HI49"/>
<name>A0A2H4HI49_ENTFL</name>
<organism evidence="2">
    <name type="scientific">Enterococcus faecalis</name>
    <name type="common">Streptococcus faecalis</name>
    <dbReference type="NCBI Taxonomy" id="1351"/>
    <lineage>
        <taxon>Bacteria</taxon>
        <taxon>Bacillati</taxon>
        <taxon>Bacillota</taxon>
        <taxon>Bacilli</taxon>
        <taxon>Lactobacillales</taxon>
        <taxon>Enterococcaceae</taxon>
        <taxon>Enterococcus</taxon>
    </lineage>
</organism>
<evidence type="ECO:0000256" key="1">
    <source>
        <dbReference type="SAM" id="Phobius"/>
    </source>
</evidence>
<protein>
    <submittedName>
        <fullName evidence="2">Uncharacterized protein</fullName>
    </submittedName>
</protein>
<keyword evidence="1" id="KW-0472">Membrane</keyword>
<keyword evidence="2" id="KW-0614">Plasmid</keyword>
<keyword evidence="1" id="KW-0812">Transmembrane</keyword>
<feature type="transmembrane region" description="Helical" evidence="1">
    <location>
        <begin position="14"/>
        <end position="36"/>
    </location>
</feature>
<proteinExistence type="predicted"/>
<keyword evidence="1" id="KW-1133">Transmembrane helix</keyword>
<geneLocation type="plasmid" evidence="2">
    <name>pJH-T4</name>
</geneLocation>